<reference evidence="1" key="1">
    <citation type="submission" date="2020-03" db="EMBL/GenBank/DDBJ databases">
        <title>Castanea mollissima Vanexum genome sequencing.</title>
        <authorList>
            <person name="Staton M."/>
        </authorList>
    </citation>
    <scope>NUCLEOTIDE SEQUENCE</scope>
    <source>
        <tissue evidence="1">Leaf</tissue>
    </source>
</reference>
<dbReference type="EMBL" id="JRKL02005565">
    <property type="protein sequence ID" value="KAF3950268.1"/>
    <property type="molecule type" value="Genomic_DNA"/>
</dbReference>
<comment type="caution">
    <text evidence="1">The sequence shown here is derived from an EMBL/GenBank/DDBJ whole genome shotgun (WGS) entry which is preliminary data.</text>
</comment>
<name>A0A8J4QGG6_9ROSI</name>
<keyword evidence="2" id="KW-1185">Reference proteome</keyword>
<sequence length="168" mass="19807">MLVATAFLSFLPTEKAIAATILSSRWKLLWNTPPPRSYIRIQKLVLALHIRIAPFLQKAILVVSCDTFLLDIWIHTSIPRNVQQLHLQIYLKGDHEDFLCWITFRVIATDVFFSFFLLQIEMDGLIRFEIYVLDEDWTIEDKIGYVNRVFRLPGGVKEHPKKNSWRRH</sequence>
<evidence type="ECO:0000313" key="2">
    <source>
        <dbReference type="Proteomes" id="UP000737018"/>
    </source>
</evidence>
<proteinExistence type="predicted"/>
<dbReference type="Proteomes" id="UP000737018">
    <property type="component" value="Unassembled WGS sequence"/>
</dbReference>
<protein>
    <recommendedName>
        <fullName evidence="3">F-box protein</fullName>
    </recommendedName>
</protein>
<dbReference type="AlphaFoldDB" id="A0A8J4QGG6"/>
<evidence type="ECO:0000313" key="1">
    <source>
        <dbReference type="EMBL" id="KAF3950268.1"/>
    </source>
</evidence>
<dbReference type="OrthoDB" id="612216at2759"/>
<evidence type="ECO:0008006" key="3">
    <source>
        <dbReference type="Google" id="ProtNLM"/>
    </source>
</evidence>
<accession>A0A8J4QGG6</accession>
<gene>
    <name evidence="1" type="ORF">CMV_023951</name>
</gene>
<organism evidence="1 2">
    <name type="scientific">Castanea mollissima</name>
    <name type="common">Chinese chestnut</name>
    <dbReference type="NCBI Taxonomy" id="60419"/>
    <lineage>
        <taxon>Eukaryota</taxon>
        <taxon>Viridiplantae</taxon>
        <taxon>Streptophyta</taxon>
        <taxon>Embryophyta</taxon>
        <taxon>Tracheophyta</taxon>
        <taxon>Spermatophyta</taxon>
        <taxon>Magnoliopsida</taxon>
        <taxon>eudicotyledons</taxon>
        <taxon>Gunneridae</taxon>
        <taxon>Pentapetalae</taxon>
        <taxon>rosids</taxon>
        <taxon>fabids</taxon>
        <taxon>Fagales</taxon>
        <taxon>Fagaceae</taxon>
        <taxon>Castanea</taxon>
    </lineage>
</organism>